<dbReference type="NCBIfam" id="NF002074">
    <property type="entry name" value="PRK00913.1-4"/>
    <property type="match status" value="1"/>
</dbReference>
<keyword evidence="5" id="KW-0645">Protease</keyword>
<dbReference type="Pfam" id="PF02789">
    <property type="entry name" value="Peptidase_M17_N"/>
    <property type="match status" value="1"/>
</dbReference>
<keyword evidence="6" id="KW-0378">Hydrolase</keyword>
<dbReference type="SUPFAM" id="SSF52949">
    <property type="entry name" value="Macro domain-like"/>
    <property type="match status" value="1"/>
</dbReference>
<dbReference type="GO" id="GO:0030145">
    <property type="term" value="F:manganese ion binding"/>
    <property type="evidence" value="ECO:0007669"/>
    <property type="project" value="InterPro"/>
</dbReference>
<feature type="domain" description="Cytosol aminopeptidase" evidence="7">
    <location>
        <begin position="347"/>
        <end position="354"/>
    </location>
</feature>
<dbReference type="InterPro" id="IPR000819">
    <property type="entry name" value="Peptidase_M17_C"/>
</dbReference>
<dbReference type="GO" id="GO:0070006">
    <property type="term" value="F:metalloaminopeptidase activity"/>
    <property type="evidence" value="ECO:0007669"/>
    <property type="project" value="InterPro"/>
</dbReference>
<dbReference type="GO" id="GO:0006508">
    <property type="term" value="P:proteolysis"/>
    <property type="evidence" value="ECO:0007669"/>
    <property type="project" value="UniProtKB-KW"/>
</dbReference>
<comment type="similarity">
    <text evidence="2">Belongs to the peptidase M17 family.</text>
</comment>
<evidence type="ECO:0000256" key="6">
    <source>
        <dbReference type="ARBA" id="ARBA00022801"/>
    </source>
</evidence>
<dbReference type="EMBL" id="UINC01000894">
    <property type="protein sequence ID" value="SUZ62882.1"/>
    <property type="molecule type" value="Genomic_DNA"/>
</dbReference>
<evidence type="ECO:0000259" key="7">
    <source>
        <dbReference type="PROSITE" id="PS00631"/>
    </source>
</evidence>
<dbReference type="InterPro" id="IPR008283">
    <property type="entry name" value="Peptidase_M17_N"/>
</dbReference>
<dbReference type="PANTHER" id="PTHR11963:SF23">
    <property type="entry name" value="CYTOSOL AMINOPEPTIDASE"/>
    <property type="match status" value="1"/>
</dbReference>
<comment type="catalytic activity">
    <reaction evidence="1">
        <text>Release of an N-terminal amino acid, Xaa-|-Yaa-, in which Xaa is preferably Leu, but may be other amino acids including Pro although not Arg or Lys, and Yaa may be Pro. Amino acid amides and methyl esters are also readily hydrolyzed, but rates on arylamides are exceedingly low.</text>
        <dbReference type="EC" id="3.4.11.1"/>
    </reaction>
</comment>
<dbReference type="Pfam" id="PF00883">
    <property type="entry name" value="Peptidase_M17"/>
    <property type="match status" value="1"/>
</dbReference>
<evidence type="ECO:0000313" key="8">
    <source>
        <dbReference type="EMBL" id="SUZ62882.1"/>
    </source>
</evidence>
<dbReference type="Gene3D" id="3.40.630.10">
    <property type="entry name" value="Zn peptidases"/>
    <property type="match status" value="1"/>
</dbReference>
<evidence type="ECO:0000256" key="3">
    <source>
        <dbReference type="ARBA" id="ARBA00012565"/>
    </source>
</evidence>
<dbReference type="InterPro" id="IPR043472">
    <property type="entry name" value="Macro_dom-like"/>
</dbReference>
<accession>A0A381P7G5</accession>
<evidence type="ECO:0000256" key="5">
    <source>
        <dbReference type="ARBA" id="ARBA00022670"/>
    </source>
</evidence>
<dbReference type="PRINTS" id="PR00481">
    <property type="entry name" value="LAMNOPPTDASE"/>
</dbReference>
<dbReference type="InterPro" id="IPR011356">
    <property type="entry name" value="Leucine_aapep/pepB"/>
</dbReference>
<dbReference type="GO" id="GO:0005737">
    <property type="term" value="C:cytoplasm"/>
    <property type="evidence" value="ECO:0007669"/>
    <property type="project" value="InterPro"/>
</dbReference>
<dbReference type="SUPFAM" id="SSF53187">
    <property type="entry name" value="Zn-dependent exopeptidases"/>
    <property type="match status" value="1"/>
</dbReference>
<dbReference type="CDD" id="cd00433">
    <property type="entry name" value="Peptidase_M17"/>
    <property type="match status" value="1"/>
</dbReference>
<dbReference type="HAMAP" id="MF_00181">
    <property type="entry name" value="Cytosol_peptidase_M17"/>
    <property type="match status" value="1"/>
</dbReference>
<keyword evidence="4" id="KW-0031">Aminopeptidase</keyword>
<protein>
    <recommendedName>
        <fullName evidence="3">leucyl aminopeptidase</fullName>
        <ecNumber evidence="3">3.4.11.1</ecNumber>
    </recommendedName>
</protein>
<reference evidence="8" key="1">
    <citation type="submission" date="2018-05" db="EMBL/GenBank/DDBJ databases">
        <authorList>
            <person name="Lanie J.A."/>
            <person name="Ng W.-L."/>
            <person name="Kazmierczak K.M."/>
            <person name="Andrzejewski T.M."/>
            <person name="Davidsen T.M."/>
            <person name="Wayne K.J."/>
            <person name="Tettelin H."/>
            <person name="Glass J.I."/>
            <person name="Rusch D."/>
            <person name="Podicherti R."/>
            <person name="Tsui H.-C.T."/>
            <person name="Winkler M.E."/>
        </authorList>
    </citation>
    <scope>NUCLEOTIDE SEQUENCE</scope>
</reference>
<evidence type="ECO:0000256" key="2">
    <source>
        <dbReference type="ARBA" id="ARBA00009528"/>
    </source>
</evidence>
<dbReference type="EC" id="3.4.11.1" evidence="3"/>
<dbReference type="PANTHER" id="PTHR11963">
    <property type="entry name" value="LEUCINE AMINOPEPTIDASE-RELATED"/>
    <property type="match status" value="1"/>
</dbReference>
<sequence>MFTMIDQSSMIASVGPISDLEVDLLVLPTWVDDDLSEFPGLIEASGDGLQSARMRGEWSGKAYTSCFVDLNLSGWRASRLLLIGAGDGVISARQVRRLATTATLAGRNRRVSSLAFCLRGQLDKAEAGQAAAEGLTLGEFDGGTYKTEDDKHALQKFIVNSGQVIDSELESAVKRGRLLGECSNEARTLANEPGNSLTPTIFAERARSLAEGTNLGVEVLGPTEMEKLGLGMLLGVARGSAESPRLIVMHHRPKGAPKAPVLGLVGKGVTFDSGGISLKPAESMERMKEDMAGGAAVLCAMRAIDQLHVPIHVIGIVPATENLPGGRAIKPGDVLQSAAGKTVEIINTDAEGRLVLGDALWYAKRSGATHLVDVATLTGGCIVALGTITSGLFGSPGVWVDAVKRAAEVAGDQVWELPVFDEYKQQIDSEIADVKNAAGREASAITAAMFLKVFAGDTPWAHLDVAGTAWIDEARPYQAKGPSGVAVRTLVELACASETWASG</sequence>
<evidence type="ECO:0000256" key="1">
    <source>
        <dbReference type="ARBA" id="ARBA00000135"/>
    </source>
</evidence>
<evidence type="ECO:0000256" key="4">
    <source>
        <dbReference type="ARBA" id="ARBA00022438"/>
    </source>
</evidence>
<proteinExistence type="inferred from homology"/>
<dbReference type="InterPro" id="IPR023042">
    <property type="entry name" value="Peptidase_M17_leu_NH2_pept"/>
</dbReference>
<dbReference type="NCBIfam" id="NF002073">
    <property type="entry name" value="PRK00913.1-2"/>
    <property type="match status" value="1"/>
</dbReference>
<dbReference type="AlphaFoldDB" id="A0A381P7G5"/>
<gene>
    <name evidence="8" type="ORF">METZ01_LOCUS15736</name>
</gene>
<name>A0A381P7G5_9ZZZZ</name>
<organism evidence="8">
    <name type="scientific">marine metagenome</name>
    <dbReference type="NCBI Taxonomy" id="408172"/>
    <lineage>
        <taxon>unclassified sequences</taxon>
        <taxon>metagenomes</taxon>
        <taxon>ecological metagenomes</taxon>
    </lineage>
</organism>
<dbReference type="PROSITE" id="PS00631">
    <property type="entry name" value="CYTOSOL_AP"/>
    <property type="match status" value="1"/>
</dbReference>
<dbReference type="Gene3D" id="3.40.220.10">
    <property type="entry name" value="Leucine Aminopeptidase, subunit E, domain 1"/>
    <property type="match status" value="1"/>
</dbReference>